<evidence type="ECO:0000313" key="3">
    <source>
        <dbReference type="EMBL" id="SFQ43757.1"/>
    </source>
</evidence>
<evidence type="ECO:0000256" key="1">
    <source>
        <dbReference type="SAM" id="SignalP"/>
    </source>
</evidence>
<keyword evidence="1" id="KW-0732">Signal</keyword>
<dbReference type="EMBL" id="FOXQ01000012">
    <property type="protein sequence ID" value="SFQ43757.1"/>
    <property type="molecule type" value="Genomic_DNA"/>
</dbReference>
<feature type="signal peptide" evidence="1">
    <location>
        <begin position="1"/>
        <end position="21"/>
    </location>
</feature>
<dbReference type="PROSITE" id="PS51257">
    <property type="entry name" value="PROKAR_LIPOPROTEIN"/>
    <property type="match status" value="1"/>
</dbReference>
<proteinExistence type="predicted"/>
<reference evidence="3 4" key="1">
    <citation type="submission" date="2016-10" db="EMBL/GenBank/DDBJ databases">
        <authorList>
            <person name="de Groot N.N."/>
        </authorList>
    </citation>
    <scope>NUCLEOTIDE SEQUENCE [LARGE SCALE GENOMIC DNA]</scope>
    <source>
        <strain evidence="3 4">DSM 28286</strain>
    </source>
</reference>
<feature type="domain" description="DUF4382" evidence="2">
    <location>
        <begin position="31"/>
        <end position="170"/>
    </location>
</feature>
<gene>
    <name evidence="3" type="ORF">SAMN05444277_11262</name>
</gene>
<name>A0A1I5YIN4_9BACT</name>
<dbReference type="Proteomes" id="UP000199031">
    <property type="component" value="Unassembled WGS sequence"/>
</dbReference>
<dbReference type="InterPro" id="IPR025491">
    <property type="entry name" value="DUF4382"/>
</dbReference>
<dbReference type="STRING" id="1465490.SAMN05444277_11262"/>
<dbReference type="Pfam" id="PF14321">
    <property type="entry name" value="DUF4382"/>
    <property type="match status" value="1"/>
</dbReference>
<protein>
    <recommendedName>
        <fullName evidence="2">DUF4382 domain-containing protein</fullName>
    </recommendedName>
</protein>
<organism evidence="3 4">
    <name type="scientific">Parafilimonas terrae</name>
    <dbReference type="NCBI Taxonomy" id="1465490"/>
    <lineage>
        <taxon>Bacteria</taxon>
        <taxon>Pseudomonadati</taxon>
        <taxon>Bacteroidota</taxon>
        <taxon>Chitinophagia</taxon>
        <taxon>Chitinophagales</taxon>
        <taxon>Chitinophagaceae</taxon>
        <taxon>Parafilimonas</taxon>
    </lineage>
</organism>
<dbReference type="AlphaFoldDB" id="A0A1I5YIN4"/>
<feature type="chain" id="PRO_5011762632" description="DUF4382 domain-containing protein" evidence="1">
    <location>
        <begin position="22"/>
        <end position="262"/>
    </location>
</feature>
<sequence length="262" mass="28090">MKSVSLFLLAAVLFCSCSKNNNDDAGTSGQTDFSVYLTDDPGKYDKVNIDVQSVEVHYSDDAGDAWHNIKMVSPGVHDLLKFTNGKDTLLARENIASKKITQIRLILGENNTVVADGITYPLKTPSAQESGLKLNVDATLTPGVEYAIWTDFDASKSIVVTGNNQYILKPVIRVYTKAASGSINGIVLPPAAEPWVYVLNGADTIASAMPDTVTGAFLIHGLEAGSYNVAIDGNNNFNDTIYNDVQVSIGNVTETGTTNLHQ</sequence>
<keyword evidence="4" id="KW-1185">Reference proteome</keyword>
<accession>A0A1I5YIN4</accession>
<evidence type="ECO:0000313" key="4">
    <source>
        <dbReference type="Proteomes" id="UP000199031"/>
    </source>
</evidence>
<evidence type="ECO:0000259" key="2">
    <source>
        <dbReference type="Pfam" id="PF14321"/>
    </source>
</evidence>
<dbReference type="RefSeq" id="WP_177191947.1">
    <property type="nucleotide sequence ID" value="NZ_FOXQ01000012.1"/>
</dbReference>